<proteinExistence type="predicted"/>
<organism evidence="1 2">
    <name type="scientific">Nitrosarchaeum koreense MY1</name>
    <dbReference type="NCBI Taxonomy" id="1001994"/>
    <lineage>
        <taxon>Archaea</taxon>
        <taxon>Nitrososphaerota</taxon>
        <taxon>Nitrososphaeria</taxon>
        <taxon>Nitrosopumilales</taxon>
        <taxon>Nitrosopumilaceae</taxon>
        <taxon>Nitrosarchaeum</taxon>
    </lineage>
</organism>
<protein>
    <submittedName>
        <fullName evidence="1">Uncharacterized protein</fullName>
    </submittedName>
</protein>
<gene>
    <name evidence="1" type="ORF">MY1_0836</name>
</gene>
<name>F9CWE6_9ARCH</name>
<comment type="caution">
    <text evidence="1">The sequence shown here is derived from an EMBL/GenBank/DDBJ whole genome shotgun (WGS) entry which is preliminary data.</text>
</comment>
<dbReference type="RefSeq" id="WP_007550392.1">
    <property type="nucleotide sequence ID" value="NZ_AFPU01000001.1"/>
</dbReference>
<sequence length="68" mass="8014">MTETRVNDALDMLNIFADTIRSTVSELEKQIANKEDGEIKRTFEVFMDMEISRIYVIEEIIRKLESDE</sequence>
<accession>F9CWE6</accession>
<reference evidence="1 2" key="1">
    <citation type="journal article" date="2011" name="J. Bacteriol.">
        <title>Genome Sequence of an Ammonia-Oxidizing Soil Archaeon, "Candidatus Nitrosoarchaeum koreensis" MY1.</title>
        <authorList>
            <person name="Kim B.K."/>
            <person name="Jung M.Y."/>
            <person name="Yu D.S."/>
            <person name="Park S.J."/>
            <person name="Oh T.K."/>
            <person name="Rhee S.K."/>
            <person name="Kim J.F."/>
        </authorList>
    </citation>
    <scope>NUCLEOTIDE SEQUENCE [LARGE SCALE GENOMIC DNA]</scope>
    <source>
        <strain evidence="1 2">MY1</strain>
    </source>
</reference>
<evidence type="ECO:0000313" key="1">
    <source>
        <dbReference type="EMBL" id="EGP93598.1"/>
    </source>
</evidence>
<dbReference type="Proteomes" id="UP000004440">
    <property type="component" value="Unassembled WGS sequence"/>
</dbReference>
<keyword evidence="2" id="KW-1185">Reference proteome</keyword>
<dbReference type="AlphaFoldDB" id="F9CWE6"/>
<evidence type="ECO:0000313" key="2">
    <source>
        <dbReference type="Proteomes" id="UP000004440"/>
    </source>
</evidence>
<dbReference type="EMBL" id="AFPU01000001">
    <property type="protein sequence ID" value="EGP93598.1"/>
    <property type="molecule type" value="Genomic_DNA"/>
</dbReference>